<dbReference type="PROSITE" id="PS00480">
    <property type="entry name" value="CITRATE_SYNTHASE"/>
    <property type="match status" value="1"/>
</dbReference>
<feature type="active site" evidence="6">
    <location>
        <position position="252"/>
    </location>
</feature>
<evidence type="ECO:0000256" key="6">
    <source>
        <dbReference type="PIRSR" id="PIRSR001369-1"/>
    </source>
</evidence>
<dbReference type="InterPro" id="IPR024176">
    <property type="entry name" value="Citrate_synthase_bac-typ"/>
</dbReference>
<comment type="caution">
    <text evidence="8">The sequence shown here is derived from an EMBL/GenBank/DDBJ whole genome shotgun (WGS) entry which is preliminary data.</text>
</comment>
<evidence type="ECO:0000256" key="4">
    <source>
        <dbReference type="ARBA" id="ARBA00049288"/>
    </source>
</evidence>
<evidence type="ECO:0000256" key="3">
    <source>
        <dbReference type="ARBA" id="ARBA00022679"/>
    </source>
</evidence>
<dbReference type="SUPFAM" id="SSF48256">
    <property type="entry name" value="Citrate synthase"/>
    <property type="match status" value="1"/>
</dbReference>
<evidence type="ECO:0000256" key="2">
    <source>
        <dbReference type="ARBA" id="ARBA00010566"/>
    </source>
</evidence>
<dbReference type="InterPro" id="IPR019810">
    <property type="entry name" value="Citrate_synthase_AS"/>
</dbReference>
<dbReference type="OrthoDB" id="9800864at2"/>
<protein>
    <recommendedName>
        <fullName evidence="5">Citrate synthase</fullName>
    </recommendedName>
</protein>
<comment type="pathway">
    <text evidence="1">Carbohydrate metabolism; tricarboxylic acid cycle.</text>
</comment>
<dbReference type="Gene3D" id="1.10.230.10">
    <property type="entry name" value="Cytochrome P450-Terp, domain 2"/>
    <property type="match status" value="1"/>
</dbReference>
<dbReference type="InterPro" id="IPR016143">
    <property type="entry name" value="Citrate_synth-like_sm_a-sub"/>
</dbReference>
<dbReference type="Proteomes" id="UP000075430">
    <property type="component" value="Unassembled WGS sequence"/>
</dbReference>
<gene>
    <name evidence="8" type="ORF">AXI58_14115</name>
</gene>
<proteinExistence type="inferred from homology"/>
<evidence type="ECO:0000313" key="8">
    <source>
        <dbReference type="EMBL" id="KXZ20769.1"/>
    </source>
</evidence>
<dbReference type="AlphaFoldDB" id="A0A150FA07"/>
<comment type="similarity">
    <text evidence="2 5 7">Belongs to the citrate synthase family.</text>
</comment>
<name>A0A150FA07_9BACI</name>
<dbReference type="InterPro" id="IPR002020">
    <property type="entry name" value="Citrate_synthase"/>
</dbReference>
<dbReference type="FunFam" id="1.10.230.10:FF:000007">
    <property type="entry name" value="Citrate synthase"/>
    <property type="match status" value="1"/>
</dbReference>
<dbReference type="InterPro" id="IPR036969">
    <property type="entry name" value="Citrate_synthase_sf"/>
</dbReference>
<reference evidence="9" key="1">
    <citation type="submission" date="2016-02" db="EMBL/GenBank/DDBJ databases">
        <authorList>
            <person name="Dunlap C."/>
        </authorList>
    </citation>
    <scope>NUCLEOTIDE SEQUENCE [LARGE SCALE GENOMIC DNA]</scope>
    <source>
        <strain evidence="9">NRRL B-41092</strain>
    </source>
</reference>
<sequence length="367" mass="40650">MIHHGLKGITCAETAISHIDGEKGHLIYRGYEAKVIALQSSFEAAAYLILYGTLPDAHELLDFQEKLTAERTLPKHIIDLLETLPHHMDDMAVLRTAISSLGTDSFAYPPRPEEAIRLIAVTPTIIAYRYRRIKGEEAAAPNAQYGHAENYLYMLTGRRPTEAQKKTLETYMILAMEHGMNASTFSARVTVSTESDLVSAVTSALGTMKGPLHGGAPSGVTKMLEDIGEKENAEAYLTAKLERGERLMGFGHRVYKTKDPRAEALRIKAEEVAGDDRSLDLALHVEQEAVRLLEKYKPGRKLYTNVEFYAAAVMKAIRFDDALFTPTFSASRMAGWCAHVLEQASNNMIFRPSATYIGSFPQAAQQL</sequence>
<dbReference type="CDD" id="cd06109">
    <property type="entry name" value="BsCS-I_like"/>
    <property type="match status" value="1"/>
</dbReference>
<dbReference type="UniPathway" id="UPA00223"/>
<evidence type="ECO:0000256" key="7">
    <source>
        <dbReference type="RuleBase" id="RU003406"/>
    </source>
</evidence>
<dbReference type="PANTHER" id="PTHR11739">
    <property type="entry name" value="CITRATE SYNTHASE"/>
    <property type="match status" value="1"/>
</dbReference>
<dbReference type="GO" id="GO:0006099">
    <property type="term" value="P:tricarboxylic acid cycle"/>
    <property type="evidence" value="ECO:0007669"/>
    <property type="project" value="UniProtKB-UniPathway"/>
</dbReference>
<dbReference type="RefSeq" id="WP_061521399.1">
    <property type="nucleotide sequence ID" value="NZ_JARLZY010000007.1"/>
</dbReference>
<organism evidence="8 9">
    <name type="scientific">Bacillus nakamurai</name>
    <dbReference type="NCBI Taxonomy" id="1793963"/>
    <lineage>
        <taxon>Bacteria</taxon>
        <taxon>Bacillati</taxon>
        <taxon>Bacillota</taxon>
        <taxon>Bacilli</taxon>
        <taxon>Bacillales</taxon>
        <taxon>Bacillaceae</taxon>
        <taxon>Bacillus</taxon>
    </lineage>
</organism>
<dbReference type="PIRSF" id="PIRSF001369">
    <property type="entry name" value="Citrate_synth"/>
    <property type="match status" value="1"/>
</dbReference>
<evidence type="ECO:0000256" key="1">
    <source>
        <dbReference type="ARBA" id="ARBA00005163"/>
    </source>
</evidence>
<dbReference type="STRING" id="1793963.AXI58_14115"/>
<evidence type="ECO:0000313" key="9">
    <source>
        <dbReference type="Proteomes" id="UP000075430"/>
    </source>
</evidence>
<dbReference type="InterPro" id="IPR016142">
    <property type="entry name" value="Citrate_synth-like_lrg_a-sub"/>
</dbReference>
<dbReference type="GO" id="GO:0005829">
    <property type="term" value="C:cytosol"/>
    <property type="evidence" value="ECO:0007669"/>
    <property type="project" value="TreeGrafter"/>
</dbReference>
<dbReference type="PRINTS" id="PR00143">
    <property type="entry name" value="CITRTSNTHASE"/>
</dbReference>
<dbReference type="GO" id="GO:0036440">
    <property type="term" value="F:citrate synthase activity"/>
    <property type="evidence" value="ECO:0007669"/>
    <property type="project" value="UniProtKB-EC"/>
</dbReference>
<dbReference type="Gene3D" id="1.10.580.10">
    <property type="entry name" value="Citrate Synthase, domain 1"/>
    <property type="match status" value="1"/>
</dbReference>
<keyword evidence="3 5" id="KW-0808">Transferase</keyword>
<dbReference type="Pfam" id="PF00285">
    <property type="entry name" value="Citrate_synt"/>
    <property type="match status" value="1"/>
</dbReference>
<feature type="active site" evidence="6">
    <location>
        <position position="307"/>
    </location>
</feature>
<evidence type="ECO:0000256" key="5">
    <source>
        <dbReference type="PIRNR" id="PIRNR001369"/>
    </source>
</evidence>
<dbReference type="PANTHER" id="PTHR11739:SF4">
    <property type="entry name" value="CITRATE SYNTHASE, PEROXISOMAL"/>
    <property type="match status" value="1"/>
</dbReference>
<dbReference type="EMBL" id="LSBA01000009">
    <property type="protein sequence ID" value="KXZ20769.1"/>
    <property type="molecule type" value="Genomic_DNA"/>
</dbReference>
<comment type="catalytic activity">
    <reaction evidence="4">
        <text>oxaloacetate + acetyl-CoA + H2O = citrate + CoA + H(+)</text>
        <dbReference type="Rhea" id="RHEA:16845"/>
        <dbReference type="ChEBI" id="CHEBI:15377"/>
        <dbReference type="ChEBI" id="CHEBI:15378"/>
        <dbReference type="ChEBI" id="CHEBI:16452"/>
        <dbReference type="ChEBI" id="CHEBI:16947"/>
        <dbReference type="ChEBI" id="CHEBI:57287"/>
        <dbReference type="ChEBI" id="CHEBI:57288"/>
        <dbReference type="EC" id="2.3.3.16"/>
    </reaction>
</comment>
<dbReference type="GO" id="GO:0005975">
    <property type="term" value="P:carbohydrate metabolic process"/>
    <property type="evidence" value="ECO:0007669"/>
    <property type="project" value="TreeGrafter"/>
</dbReference>
<keyword evidence="9" id="KW-1185">Reference proteome</keyword>
<accession>A0A150FA07</accession>